<dbReference type="InterPro" id="IPR036291">
    <property type="entry name" value="NAD(P)-bd_dom_sf"/>
</dbReference>
<reference evidence="7" key="1">
    <citation type="submission" date="2017-06" db="EMBL/GenBank/DDBJ databases">
        <authorList>
            <person name="Varghese N."/>
            <person name="Submissions S."/>
        </authorList>
    </citation>
    <scope>NUCLEOTIDE SEQUENCE [LARGE SCALE GENOMIC DNA]</scope>
    <source>
        <strain evidence="7">LNB2</strain>
    </source>
</reference>
<dbReference type="PIRSF" id="PIRSF000103">
    <property type="entry name" value="HIBADH"/>
    <property type="match status" value="1"/>
</dbReference>
<keyword evidence="1" id="KW-0560">Oxidoreductase</keyword>
<dbReference type="Pfam" id="PF14833">
    <property type="entry name" value="NAD_binding_11"/>
    <property type="match status" value="1"/>
</dbReference>
<dbReference type="GO" id="GO:0051287">
    <property type="term" value="F:NAD binding"/>
    <property type="evidence" value="ECO:0007669"/>
    <property type="project" value="InterPro"/>
</dbReference>
<dbReference type="RefSeq" id="WP_179220651.1">
    <property type="nucleotide sequence ID" value="NZ_FZOS01000001.1"/>
</dbReference>
<dbReference type="Gene3D" id="3.40.50.720">
    <property type="entry name" value="NAD(P)-binding Rossmann-like Domain"/>
    <property type="match status" value="1"/>
</dbReference>
<evidence type="ECO:0000256" key="3">
    <source>
        <dbReference type="PIRSR" id="PIRSR000103-1"/>
    </source>
</evidence>
<evidence type="ECO:0000256" key="2">
    <source>
        <dbReference type="ARBA" id="ARBA00023027"/>
    </source>
</evidence>
<protein>
    <submittedName>
        <fullName evidence="6">3-hydroxyisobutyrate dehydrogenase/2-hydroxy-3-oxopropionate reductase</fullName>
    </submittedName>
</protein>
<dbReference type="SUPFAM" id="SSF48179">
    <property type="entry name" value="6-phosphogluconate dehydrogenase C-terminal domain-like"/>
    <property type="match status" value="1"/>
</dbReference>
<evidence type="ECO:0000259" key="5">
    <source>
        <dbReference type="Pfam" id="PF14833"/>
    </source>
</evidence>
<feature type="domain" description="6-phosphogluconate dehydrogenase NADP-binding" evidence="4">
    <location>
        <begin position="4"/>
        <end position="158"/>
    </location>
</feature>
<evidence type="ECO:0000256" key="1">
    <source>
        <dbReference type="ARBA" id="ARBA00023002"/>
    </source>
</evidence>
<dbReference type="PANTHER" id="PTHR22981:SF80">
    <property type="entry name" value="BLR4309 PROTEIN"/>
    <property type="match status" value="1"/>
</dbReference>
<dbReference type="InterPro" id="IPR015815">
    <property type="entry name" value="HIBADH-related"/>
</dbReference>
<dbReference type="GO" id="GO:0050661">
    <property type="term" value="F:NADP binding"/>
    <property type="evidence" value="ECO:0007669"/>
    <property type="project" value="InterPro"/>
</dbReference>
<dbReference type="GO" id="GO:0016616">
    <property type="term" value="F:oxidoreductase activity, acting on the CH-OH group of donors, NAD or NADP as acceptor"/>
    <property type="evidence" value="ECO:0007669"/>
    <property type="project" value="TreeGrafter"/>
</dbReference>
<dbReference type="Proteomes" id="UP000198281">
    <property type="component" value="Unassembled WGS sequence"/>
</dbReference>
<dbReference type="Gene3D" id="1.10.1040.10">
    <property type="entry name" value="N-(1-d-carboxylethyl)-l-norvaline Dehydrogenase, domain 2"/>
    <property type="match status" value="1"/>
</dbReference>
<dbReference type="InterPro" id="IPR013328">
    <property type="entry name" value="6PGD_dom2"/>
</dbReference>
<accession>A0A239BBK3</accession>
<dbReference type="EMBL" id="FZOS01000001">
    <property type="protein sequence ID" value="SNS05280.1"/>
    <property type="molecule type" value="Genomic_DNA"/>
</dbReference>
<gene>
    <name evidence="6" type="ORF">SAMN06295912_10149</name>
</gene>
<dbReference type="InterPro" id="IPR008927">
    <property type="entry name" value="6-PGluconate_DH-like_C_sf"/>
</dbReference>
<sequence>MALKVGYIGLGNIGLPMAERLVGGAFDLTVFDVVAEAARSFDGRAAIASDIADVGRRAELIGLCVRDDADVHAVVTALLGTMSRGLIAIHSTVRPATVVELAERAARQGVSVIDAAVTGGADGARNGRLTCMVGGDADAIETARLLLAAYCSNIVHAGPVGQGMALKIVNNLVTYVELLGAVEAYRLAAAAGLDPAKLSEVMGDNGNLTPAMRAYVGFRAAGPEQIGAAAFAATQTALATLAEKDLSLAAELAGECGLAVPLGDATAQHFRAAVTRF</sequence>
<organism evidence="6 7">
    <name type="scientific">Edaphosphingomonas laterariae</name>
    <dbReference type="NCBI Taxonomy" id="861865"/>
    <lineage>
        <taxon>Bacteria</taxon>
        <taxon>Pseudomonadati</taxon>
        <taxon>Pseudomonadota</taxon>
        <taxon>Alphaproteobacteria</taxon>
        <taxon>Sphingomonadales</taxon>
        <taxon>Rhizorhabdaceae</taxon>
        <taxon>Edaphosphingomonas</taxon>
    </lineage>
</organism>
<dbReference type="InterPro" id="IPR006115">
    <property type="entry name" value="6PGDH_NADP-bd"/>
</dbReference>
<dbReference type="InterPro" id="IPR029154">
    <property type="entry name" value="HIBADH-like_NADP-bd"/>
</dbReference>
<evidence type="ECO:0000259" key="4">
    <source>
        <dbReference type="Pfam" id="PF03446"/>
    </source>
</evidence>
<dbReference type="PANTHER" id="PTHR22981">
    <property type="entry name" value="3-HYDROXYISOBUTYRATE DEHYDROGENASE-RELATED"/>
    <property type="match status" value="1"/>
</dbReference>
<name>A0A239BBK3_9SPHN</name>
<dbReference type="AlphaFoldDB" id="A0A239BBK3"/>
<evidence type="ECO:0000313" key="6">
    <source>
        <dbReference type="EMBL" id="SNS05280.1"/>
    </source>
</evidence>
<keyword evidence="2" id="KW-0520">NAD</keyword>
<feature type="active site" evidence="3">
    <location>
        <position position="167"/>
    </location>
</feature>
<feature type="domain" description="3-hydroxyisobutyrate dehydrogenase-like NAD-binding" evidence="5">
    <location>
        <begin position="161"/>
        <end position="274"/>
    </location>
</feature>
<keyword evidence="7" id="KW-1185">Reference proteome</keyword>
<proteinExistence type="predicted"/>
<dbReference type="Pfam" id="PF03446">
    <property type="entry name" value="NAD_binding_2"/>
    <property type="match status" value="1"/>
</dbReference>
<evidence type="ECO:0000313" key="7">
    <source>
        <dbReference type="Proteomes" id="UP000198281"/>
    </source>
</evidence>
<dbReference type="SUPFAM" id="SSF51735">
    <property type="entry name" value="NAD(P)-binding Rossmann-fold domains"/>
    <property type="match status" value="1"/>
</dbReference>